<name>A0A399J8K9_9MICC</name>
<dbReference type="SUPFAM" id="SSF53098">
    <property type="entry name" value="Ribonuclease H-like"/>
    <property type="match status" value="1"/>
</dbReference>
<dbReference type="InterPro" id="IPR047656">
    <property type="entry name" value="IS481-like_transpos"/>
</dbReference>
<feature type="non-terminal residue" evidence="3">
    <location>
        <position position="336"/>
    </location>
</feature>
<dbReference type="InterPro" id="IPR009057">
    <property type="entry name" value="Homeodomain-like_sf"/>
</dbReference>
<dbReference type="Proteomes" id="UP000265419">
    <property type="component" value="Unassembled WGS sequence"/>
</dbReference>
<dbReference type="InterPro" id="IPR001584">
    <property type="entry name" value="Integrase_cat-core"/>
</dbReference>
<accession>A0A399J8K9</accession>
<feature type="domain" description="Integrase catalytic" evidence="2">
    <location>
        <begin position="166"/>
        <end position="333"/>
    </location>
</feature>
<reference evidence="3 4" key="1">
    <citation type="submission" date="2018-07" db="EMBL/GenBank/DDBJ databases">
        <title>Arthrobacter sp. nov., isolated from raw cow's milk with high bacterial count.</title>
        <authorList>
            <person name="Hahne J."/>
            <person name="Isele D."/>
            <person name="Lipski A."/>
        </authorList>
    </citation>
    <scope>NUCLEOTIDE SEQUENCE [LARGE SCALE GENOMIC DNA]</scope>
    <source>
        <strain evidence="3 4">JZ R-35</strain>
    </source>
</reference>
<evidence type="ECO:0000313" key="3">
    <source>
        <dbReference type="EMBL" id="RII40847.1"/>
    </source>
</evidence>
<dbReference type="Gene3D" id="3.30.420.10">
    <property type="entry name" value="Ribonuclease H-like superfamily/Ribonuclease H"/>
    <property type="match status" value="1"/>
</dbReference>
<evidence type="ECO:0000313" key="4">
    <source>
        <dbReference type="Proteomes" id="UP000265419"/>
    </source>
</evidence>
<dbReference type="EMBL" id="QQXK01000076">
    <property type="protein sequence ID" value="RII40847.1"/>
    <property type="molecule type" value="Genomic_DNA"/>
</dbReference>
<gene>
    <name evidence="3" type="ORF">DWB68_15795</name>
</gene>
<proteinExistence type="predicted"/>
<dbReference type="Pfam" id="PF13683">
    <property type="entry name" value="rve_3"/>
    <property type="match status" value="1"/>
</dbReference>
<keyword evidence="4" id="KW-1185">Reference proteome</keyword>
<dbReference type="PROSITE" id="PS50994">
    <property type="entry name" value="INTEGRASE"/>
    <property type="match status" value="1"/>
</dbReference>
<dbReference type="RefSeq" id="WP_119426061.1">
    <property type="nucleotide sequence ID" value="NZ_QQXK01000076.1"/>
</dbReference>
<protein>
    <submittedName>
        <fullName evidence="3">IS481 family transposase</fullName>
    </submittedName>
</protein>
<dbReference type="PANTHER" id="PTHR35004">
    <property type="entry name" value="TRANSPOSASE RV3428C-RELATED"/>
    <property type="match status" value="1"/>
</dbReference>
<dbReference type="NCBIfam" id="NF033577">
    <property type="entry name" value="transpos_IS481"/>
    <property type="match status" value="1"/>
</dbReference>
<dbReference type="GO" id="GO:0015074">
    <property type="term" value="P:DNA integration"/>
    <property type="evidence" value="ECO:0007669"/>
    <property type="project" value="InterPro"/>
</dbReference>
<feature type="region of interest" description="Disordered" evidence="1">
    <location>
        <begin position="71"/>
        <end position="90"/>
    </location>
</feature>
<dbReference type="InterPro" id="IPR036397">
    <property type="entry name" value="RNaseH_sf"/>
</dbReference>
<sequence>MWVTTLTRSTEVLVSYATHARAALTVEGRIKIALLVIDEGWTQARVAERFQVARGTVSKWVARYRTGGRAAMQDRSSVPSTSPNRTSQRTERRIIGLRVNRRWGPHRIAYHLHLAQSTVSKVLQRYRVPLLGQVDKNTGVRVRKPQPVRYERQSPGELVHVDVKKLGRIPDGGGWRTRGREAGRKRRSGVGYSYLHSAIDDNARLVYSEILDDERKDTAAGFWERANAFYAGHGITIQRVMTDNGSCYRSKAFNDALGDDVTHKYTRPYRPQTNGKIERFHRTLADEWAYARHYDSDEQRAASYPAWLHHYNHHRPHTGIGGLSPIDRVHNVSGKN</sequence>
<dbReference type="PANTHER" id="PTHR35004:SF6">
    <property type="entry name" value="TRANSPOSASE"/>
    <property type="match status" value="1"/>
</dbReference>
<feature type="compositionally biased region" description="Polar residues" evidence="1">
    <location>
        <begin position="74"/>
        <end position="87"/>
    </location>
</feature>
<evidence type="ECO:0000259" key="2">
    <source>
        <dbReference type="PROSITE" id="PS50994"/>
    </source>
</evidence>
<dbReference type="AlphaFoldDB" id="A0A399J8K9"/>
<dbReference type="InterPro" id="IPR012337">
    <property type="entry name" value="RNaseH-like_sf"/>
</dbReference>
<evidence type="ECO:0000256" key="1">
    <source>
        <dbReference type="SAM" id="MobiDB-lite"/>
    </source>
</evidence>
<comment type="caution">
    <text evidence="3">The sequence shown here is derived from an EMBL/GenBank/DDBJ whole genome shotgun (WGS) entry which is preliminary data.</text>
</comment>
<dbReference type="Pfam" id="PF13565">
    <property type="entry name" value="HTH_32"/>
    <property type="match status" value="1"/>
</dbReference>
<dbReference type="GO" id="GO:0003676">
    <property type="term" value="F:nucleic acid binding"/>
    <property type="evidence" value="ECO:0007669"/>
    <property type="project" value="InterPro"/>
</dbReference>
<organism evidence="3 4">
    <name type="scientific">Galactobacter valiniphilus</name>
    <dbReference type="NCBI Taxonomy" id="2676122"/>
    <lineage>
        <taxon>Bacteria</taxon>
        <taxon>Bacillati</taxon>
        <taxon>Actinomycetota</taxon>
        <taxon>Actinomycetes</taxon>
        <taxon>Micrococcales</taxon>
        <taxon>Micrococcaceae</taxon>
        <taxon>Galactobacter</taxon>
    </lineage>
</organism>
<dbReference type="SUPFAM" id="SSF46689">
    <property type="entry name" value="Homeodomain-like"/>
    <property type="match status" value="1"/>
</dbReference>